<proteinExistence type="predicted"/>
<feature type="transmembrane region" description="Helical" evidence="8">
    <location>
        <begin position="79"/>
        <end position="104"/>
    </location>
</feature>
<evidence type="ECO:0000256" key="8">
    <source>
        <dbReference type="SAM" id="Phobius"/>
    </source>
</evidence>
<gene>
    <name evidence="9" type="primary">murJ</name>
    <name evidence="9" type="ORF">ACJDUG_04455</name>
</gene>
<feature type="transmembrane region" description="Helical" evidence="8">
    <location>
        <begin position="269"/>
        <end position="288"/>
    </location>
</feature>
<feature type="transmembrane region" description="Helical" evidence="8">
    <location>
        <begin position="43"/>
        <end position="67"/>
    </location>
</feature>
<protein>
    <submittedName>
        <fullName evidence="9">Murein biosynthesis integral membrane protein MurJ</fullName>
    </submittedName>
</protein>
<feature type="transmembrane region" description="Helical" evidence="8">
    <location>
        <begin position="184"/>
        <end position="203"/>
    </location>
</feature>
<feature type="transmembrane region" description="Helical" evidence="8">
    <location>
        <begin position="154"/>
        <end position="178"/>
    </location>
</feature>
<keyword evidence="5" id="KW-0573">Peptidoglycan synthesis</keyword>
<reference evidence="9 10" key="1">
    <citation type="submission" date="2024-11" db="EMBL/GenBank/DDBJ databases">
        <authorList>
            <person name="Heng Y.C."/>
            <person name="Lim A.C.H."/>
            <person name="Lee J.K.Y."/>
            <person name="Kittelmann S."/>
        </authorList>
    </citation>
    <scope>NUCLEOTIDE SEQUENCE [LARGE SCALE GENOMIC DNA]</scope>
    <source>
        <strain evidence="9 10">WILCCON 0185</strain>
    </source>
</reference>
<accession>A0ABW8T3K7</accession>
<evidence type="ECO:0000256" key="6">
    <source>
        <dbReference type="ARBA" id="ARBA00022989"/>
    </source>
</evidence>
<feature type="transmembrane region" description="Helical" evidence="8">
    <location>
        <begin position="224"/>
        <end position="249"/>
    </location>
</feature>
<dbReference type="Proteomes" id="UP001623591">
    <property type="component" value="Unassembled WGS sequence"/>
</dbReference>
<dbReference type="PANTHER" id="PTHR47019">
    <property type="entry name" value="LIPID II FLIPPASE MURJ"/>
    <property type="match status" value="1"/>
</dbReference>
<evidence type="ECO:0000256" key="4">
    <source>
        <dbReference type="ARBA" id="ARBA00022960"/>
    </source>
</evidence>
<keyword evidence="10" id="KW-1185">Reference proteome</keyword>
<dbReference type="InterPro" id="IPR004268">
    <property type="entry name" value="MurJ"/>
</dbReference>
<dbReference type="PANTHER" id="PTHR47019:SF1">
    <property type="entry name" value="LIPID II FLIPPASE MURJ"/>
    <property type="match status" value="1"/>
</dbReference>
<evidence type="ECO:0000256" key="5">
    <source>
        <dbReference type="ARBA" id="ARBA00022984"/>
    </source>
</evidence>
<feature type="transmembrane region" description="Helical" evidence="8">
    <location>
        <begin position="382"/>
        <end position="400"/>
    </location>
</feature>
<dbReference type="RefSeq" id="WP_406768707.1">
    <property type="nucleotide sequence ID" value="NZ_JBJHZZ010000002.1"/>
</dbReference>
<feature type="transmembrane region" description="Helical" evidence="8">
    <location>
        <begin position="124"/>
        <end position="147"/>
    </location>
</feature>
<feature type="transmembrane region" description="Helical" evidence="8">
    <location>
        <begin position="466"/>
        <end position="488"/>
    </location>
</feature>
<comment type="caution">
    <text evidence="9">The sequence shown here is derived from an EMBL/GenBank/DDBJ whole genome shotgun (WGS) entry which is preliminary data.</text>
</comment>
<keyword evidence="7 8" id="KW-0472">Membrane</keyword>
<dbReference type="NCBIfam" id="TIGR01695">
    <property type="entry name" value="murJ_mviN"/>
    <property type="match status" value="1"/>
</dbReference>
<evidence type="ECO:0000256" key="1">
    <source>
        <dbReference type="ARBA" id="ARBA00004651"/>
    </source>
</evidence>
<keyword evidence="4" id="KW-0133">Cell shape</keyword>
<keyword evidence="6 8" id="KW-1133">Transmembrane helix</keyword>
<keyword evidence="2" id="KW-1003">Cell membrane</keyword>
<dbReference type="InterPro" id="IPR051050">
    <property type="entry name" value="Lipid_II_flippase_MurJ/MviN"/>
</dbReference>
<name>A0ABW8T3K7_9CLOT</name>
<evidence type="ECO:0000256" key="3">
    <source>
        <dbReference type="ARBA" id="ARBA00022692"/>
    </source>
</evidence>
<feature type="transmembrane region" description="Helical" evidence="8">
    <location>
        <begin position="342"/>
        <end position="361"/>
    </location>
</feature>
<evidence type="ECO:0000256" key="2">
    <source>
        <dbReference type="ARBA" id="ARBA00022475"/>
    </source>
</evidence>
<feature type="transmembrane region" description="Helical" evidence="8">
    <location>
        <begin position="7"/>
        <end position="23"/>
    </location>
</feature>
<feature type="transmembrane region" description="Helical" evidence="8">
    <location>
        <begin position="300"/>
        <end position="322"/>
    </location>
</feature>
<organism evidence="9 10">
    <name type="scientific">Candidatus Clostridium stratigraminis</name>
    <dbReference type="NCBI Taxonomy" id="3381661"/>
    <lineage>
        <taxon>Bacteria</taxon>
        <taxon>Bacillati</taxon>
        <taxon>Bacillota</taxon>
        <taxon>Clostridia</taxon>
        <taxon>Eubacteriales</taxon>
        <taxon>Clostridiaceae</taxon>
        <taxon>Clostridium</taxon>
    </lineage>
</organism>
<evidence type="ECO:0000313" key="10">
    <source>
        <dbReference type="Proteomes" id="UP001623591"/>
    </source>
</evidence>
<evidence type="ECO:0000313" key="9">
    <source>
        <dbReference type="EMBL" id="MFL0246230.1"/>
    </source>
</evidence>
<dbReference type="EMBL" id="JBJHZZ010000002">
    <property type="protein sequence ID" value="MFL0246230.1"/>
    <property type="molecule type" value="Genomic_DNA"/>
</dbReference>
<sequence length="502" mass="56023">MKKFNLLIGMILINFVSIILGFLRDSSIVYKLGANQNSDAFIFITTLPITLFSAIGWVVSTTFVPIYTHIKNNESEGNANLFASNFLNILFLIVTIIVVILQLFRVQVIRILAPGFNGETFQTVLNLASIILPSMLCYVITYCFVGILTSHKNLIWTSAIGIPTNLFLILGILFFYNWYGLKGATEFSFIGSIAQFAMLIIPLKKIGFKYITYINIRDSHILEALKMIGPMIIGVMAIQINSLVTSMIASTLNPGTITSINLGMKVNNSIYNSLVFIIITYTFPFLAEAISKKDIDKFNVLIYGGLQLVFLILLPIAVNLIFFRKEVITILFGHGNFSGKNILTTSFILIFYSASLLFMGIKDLINRVFYATKNTKTPMYNSIISICINIILSIALAHYWGVYGLAASSAVATITAALLLYRSLIKGFDIENKRILVMILKIAIICLFLYVFLSLIKSILAGKLILLAYFFVTGTLGVGFYIICLWIFKVDIKSLLSLFSKK</sequence>
<feature type="transmembrane region" description="Helical" evidence="8">
    <location>
        <begin position="406"/>
        <end position="424"/>
    </location>
</feature>
<evidence type="ECO:0000256" key="7">
    <source>
        <dbReference type="ARBA" id="ARBA00023136"/>
    </source>
</evidence>
<dbReference type="PRINTS" id="PR01806">
    <property type="entry name" value="VIRFACTRMVIN"/>
</dbReference>
<comment type="subcellular location">
    <subcellularLocation>
        <location evidence="1">Cell membrane</location>
        <topology evidence="1">Multi-pass membrane protein</topology>
    </subcellularLocation>
</comment>
<dbReference type="Pfam" id="PF03023">
    <property type="entry name" value="MurJ"/>
    <property type="match status" value="1"/>
</dbReference>
<keyword evidence="3 8" id="KW-0812">Transmembrane</keyword>
<feature type="transmembrane region" description="Helical" evidence="8">
    <location>
        <begin position="436"/>
        <end position="460"/>
    </location>
</feature>